<gene>
    <name evidence="1" type="ORF">EGW70_13080</name>
</gene>
<dbReference type="Proteomes" id="UP000275941">
    <property type="component" value="Unassembled WGS sequence"/>
</dbReference>
<evidence type="ECO:0000313" key="2">
    <source>
        <dbReference type="Proteomes" id="UP000275941"/>
    </source>
</evidence>
<accession>A0A3N3YXE4</accession>
<protein>
    <submittedName>
        <fullName evidence="1">Uncharacterized protein</fullName>
    </submittedName>
</protein>
<organism evidence="1 2">
    <name type="scientific">Enterococcus faecalis</name>
    <name type="common">Streptococcus faecalis</name>
    <dbReference type="NCBI Taxonomy" id="1351"/>
    <lineage>
        <taxon>Bacteria</taxon>
        <taxon>Bacillati</taxon>
        <taxon>Bacillota</taxon>
        <taxon>Bacilli</taxon>
        <taxon>Lactobacillales</taxon>
        <taxon>Enterococcaceae</taxon>
        <taxon>Enterococcus</taxon>
    </lineage>
</organism>
<dbReference type="EMBL" id="RKOR01000046">
    <property type="protein sequence ID" value="ROY47109.1"/>
    <property type="molecule type" value="Genomic_DNA"/>
</dbReference>
<comment type="caution">
    <text evidence="1">The sequence shown here is derived from an EMBL/GenBank/DDBJ whole genome shotgun (WGS) entry which is preliminary data.</text>
</comment>
<dbReference type="AlphaFoldDB" id="A0A3N3YXE4"/>
<reference evidence="1 2" key="1">
    <citation type="submission" date="2018-10" db="EMBL/GenBank/DDBJ databases">
        <title>Genotypes and phenotypes of Enterococci isolated from broiler chickens.</title>
        <authorList>
            <person name="Muhammad A.R."/>
            <person name="Diarra M.S."/>
        </authorList>
    </citation>
    <scope>NUCLEOTIDE SEQUENCE [LARGE SCALE GENOMIC DNA]</scope>
    <source>
        <strain evidence="1 2">P7 C A21</strain>
    </source>
</reference>
<sequence length="99" mass="10943">MSHMDELERELQLELERVQKIQERQAIQAVITAKQTRIATIKQTSTHTNKKLSELMSKQSKTALPSSLKGAFQGQVADAASHYLKTIPDANLKTPAKGG</sequence>
<dbReference type="OrthoDB" id="2237222at2"/>
<proteinExistence type="predicted"/>
<evidence type="ECO:0000313" key="1">
    <source>
        <dbReference type="EMBL" id="ROY47109.1"/>
    </source>
</evidence>
<name>A0A3N3YXE4_ENTFL</name>